<protein>
    <submittedName>
        <fullName evidence="1">Uncharacterized protein</fullName>
    </submittedName>
</protein>
<accession>A0A4Q7MYI2</accession>
<name>A0A4Q7MYI2_9BACT</name>
<dbReference type="Proteomes" id="UP000293874">
    <property type="component" value="Unassembled WGS sequence"/>
</dbReference>
<dbReference type="EMBL" id="SGXA01000002">
    <property type="protein sequence ID" value="RZS72283.1"/>
    <property type="molecule type" value="Genomic_DNA"/>
</dbReference>
<evidence type="ECO:0000313" key="2">
    <source>
        <dbReference type="Proteomes" id="UP000293874"/>
    </source>
</evidence>
<sequence>MLQDYYVFDSPMRRAFFFIFLFTLLLRGVDQVSAGKLVHTTCFLADQEFRKTQKSRGGQSGEEQGSIEIVHSSDHQQDLVFEEIIENDNHNFARKNRLLTGYLSVPTHTFFQNYLYGCLSDCLPGGNYLPCKYIAQRALRI</sequence>
<gene>
    <name evidence="1" type="ORF">EV199_4199</name>
</gene>
<reference evidence="1 2" key="1">
    <citation type="submission" date="2019-02" db="EMBL/GenBank/DDBJ databases">
        <title>Genomic Encyclopedia of Type Strains, Phase IV (KMG-IV): sequencing the most valuable type-strain genomes for metagenomic binning, comparative biology and taxonomic classification.</title>
        <authorList>
            <person name="Goeker M."/>
        </authorList>
    </citation>
    <scope>NUCLEOTIDE SEQUENCE [LARGE SCALE GENOMIC DNA]</scope>
    <source>
        <strain evidence="1 2">DSM 18116</strain>
    </source>
</reference>
<comment type="caution">
    <text evidence="1">The sequence shown here is derived from an EMBL/GenBank/DDBJ whole genome shotgun (WGS) entry which is preliminary data.</text>
</comment>
<evidence type="ECO:0000313" key="1">
    <source>
        <dbReference type="EMBL" id="RZS72283.1"/>
    </source>
</evidence>
<dbReference type="AlphaFoldDB" id="A0A4Q7MYI2"/>
<proteinExistence type="predicted"/>
<keyword evidence="2" id="KW-1185">Reference proteome</keyword>
<organism evidence="1 2">
    <name type="scientific">Pseudobacter ginsenosidimutans</name>
    <dbReference type="NCBI Taxonomy" id="661488"/>
    <lineage>
        <taxon>Bacteria</taxon>
        <taxon>Pseudomonadati</taxon>
        <taxon>Bacteroidota</taxon>
        <taxon>Chitinophagia</taxon>
        <taxon>Chitinophagales</taxon>
        <taxon>Chitinophagaceae</taxon>
        <taxon>Pseudobacter</taxon>
    </lineage>
</organism>